<accession>A0ABW2W858</accession>
<dbReference type="SUPFAM" id="SSF55874">
    <property type="entry name" value="ATPase domain of HSP90 chaperone/DNA topoisomerase II/histidine kinase"/>
    <property type="match status" value="1"/>
</dbReference>
<feature type="region of interest" description="Disordered" evidence="2">
    <location>
        <begin position="83"/>
        <end position="103"/>
    </location>
</feature>
<evidence type="ECO:0000256" key="2">
    <source>
        <dbReference type="SAM" id="MobiDB-lite"/>
    </source>
</evidence>
<keyword evidence="4" id="KW-0547">Nucleotide-binding</keyword>
<dbReference type="EMBL" id="JBHTEB010000001">
    <property type="protein sequence ID" value="MFD0315673.1"/>
    <property type="molecule type" value="Genomic_DNA"/>
</dbReference>
<evidence type="ECO:0000313" key="5">
    <source>
        <dbReference type="Proteomes" id="UP001597023"/>
    </source>
</evidence>
<evidence type="ECO:0000313" key="4">
    <source>
        <dbReference type="EMBL" id="MFD0315673.1"/>
    </source>
</evidence>
<name>A0ABW2W858_9ACTN</name>
<comment type="caution">
    <text evidence="4">The sequence shown here is derived from an EMBL/GenBank/DDBJ whole genome shotgun (WGS) entry which is preliminary data.</text>
</comment>
<dbReference type="CDD" id="cd16936">
    <property type="entry name" value="HATPase_RsbW-like"/>
    <property type="match status" value="1"/>
</dbReference>
<feature type="domain" description="Histidine kinase/HSP90-like ATPase" evidence="3">
    <location>
        <begin position="24"/>
        <end position="118"/>
    </location>
</feature>
<dbReference type="InterPro" id="IPR003594">
    <property type="entry name" value="HATPase_dom"/>
</dbReference>
<keyword evidence="4" id="KW-0067">ATP-binding</keyword>
<keyword evidence="1" id="KW-0723">Serine/threonine-protein kinase</keyword>
<evidence type="ECO:0000259" key="3">
    <source>
        <dbReference type="Pfam" id="PF13581"/>
    </source>
</evidence>
<evidence type="ECO:0000256" key="1">
    <source>
        <dbReference type="ARBA" id="ARBA00022527"/>
    </source>
</evidence>
<gene>
    <name evidence="4" type="ORF">ACFQZ6_15850</name>
</gene>
<dbReference type="Gene3D" id="3.30.565.10">
    <property type="entry name" value="Histidine kinase-like ATPase, C-terminal domain"/>
    <property type="match status" value="1"/>
</dbReference>
<organism evidence="4 5">
    <name type="scientific">Streptomyces flavalbus</name>
    <dbReference type="NCBI Taxonomy" id="2665155"/>
    <lineage>
        <taxon>Bacteria</taxon>
        <taxon>Bacillati</taxon>
        <taxon>Actinomycetota</taxon>
        <taxon>Actinomycetes</taxon>
        <taxon>Kitasatosporales</taxon>
        <taxon>Streptomycetaceae</taxon>
        <taxon>Streptomyces</taxon>
    </lineage>
</organism>
<keyword evidence="1" id="KW-0808">Transferase</keyword>
<dbReference type="Proteomes" id="UP001597023">
    <property type="component" value="Unassembled WGS sequence"/>
</dbReference>
<keyword evidence="1" id="KW-0418">Kinase</keyword>
<dbReference type="InterPro" id="IPR050267">
    <property type="entry name" value="Anti-sigma-factor_SerPK"/>
</dbReference>
<dbReference type="Pfam" id="PF13581">
    <property type="entry name" value="HATPase_c_2"/>
    <property type="match status" value="1"/>
</dbReference>
<proteinExistence type="predicted"/>
<dbReference type="InterPro" id="IPR036890">
    <property type="entry name" value="HATPase_C_sf"/>
</dbReference>
<dbReference type="PANTHER" id="PTHR35526">
    <property type="entry name" value="ANTI-SIGMA-F FACTOR RSBW-RELATED"/>
    <property type="match status" value="1"/>
</dbReference>
<sequence length="141" mass="15234">MVTVSPSWKYTLHLPHDPRAPGIARATLRLILAAHEMPDLAPTAELVAAELLANSHCHTKGPYALRVRSTAPDRLRVAVWDTDPQVPPAFSDARTPTPPPDAENGRGIPLVQSCADTWGAATPHGLGTPEVGKLLWAECWR</sequence>
<dbReference type="PANTHER" id="PTHR35526:SF3">
    <property type="entry name" value="ANTI-SIGMA-F FACTOR RSBW"/>
    <property type="match status" value="1"/>
</dbReference>
<keyword evidence="5" id="KW-1185">Reference proteome</keyword>
<reference evidence="5" key="1">
    <citation type="journal article" date="2019" name="Int. J. Syst. Evol. Microbiol.">
        <title>The Global Catalogue of Microorganisms (GCM) 10K type strain sequencing project: providing services to taxonomists for standard genome sequencing and annotation.</title>
        <authorList>
            <consortium name="The Broad Institute Genomics Platform"/>
            <consortium name="The Broad Institute Genome Sequencing Center for Infectious Disease"/>
            <person name="Wu L."/>
            <person name="Ma J."/>
        </authorList>
    </citation>
    <scope>NUCLEOTIDE SEQUENCE [LARGE SCALE GENOMIC DNA]</scope>
    <source>
        <strain evidence="5">CGMCC 4.7400</strain>
    </source>
</reference>
<dbReference type="RefSeq" id="WP_381609164.1">
    <property type="nucleotide sequence ID" value="NZ_JBHTEB010000001.1"/>
</dbReference>
<dbReference type="GO" id="GO:0005524">
    <property type="term" value="F:ATP binding"/>
    <property type="evidence" value="ECO:0007669"/>
    <property type="project" value="UniProtKB-KW"/>
</dbReference>
<protein>
    <submittedName>
        <fullName evidence="4">ATP-binding protein</fullName>
    </submittedName>
</protein>